<feature type="transmembrane region" description="Helical" evidence="11">
    <location>
        <begin position="128"/>
        <end position="147"/>
    </location>
</feature>
<evidence type="ECO:0000256" key="11">
    <source>
        <dbReference type="SAM" id="Phobius"/>
    </source>
</evidence>
<feature type="compositionally biased region" description="Polar residues" evidence="10">
    <location>
        <begin position="292"/>
        <end position="321"/>
    </location>
</feature>
<keyword evidence="9" id="KW-0739">Sodium transport</keyword>
<comment type="subcellular location">
    <subcellularLocation>
        <location evidence="1">Membrane</location>
        <topology evidence="1">Multi-pass membrane protein</topology>
    </subcellularLocation>
</comment>
<evidence type="ECO:0000256" key="9">
    <source>
        <dbReference type="ARBA" id="ARBA00023201"/>
    </source>
</evidence>
<dbReference type="GO" id="GO:0016020">
    <property type="term" value="C:membrane"/>
    <property type="evidence" value="ECO:0007669"/>
    <property type="project" value="UniProtKB-SubCell"/>
</dbReference>
<name>A0A1S9RH37_PENBI</name>
<feature type="region of interest" description="Disordered" evidence="10">
    <location>
        <begin position="423"/>
        <end position="473"/>
    </location>
</feature>
<feature type="transmembrane region" description="Helical" evidence="11">
    <location>
        <begin position="375"/>
        <end position="397"/>
    </location>
</feature>
<feature type="region of interest" description="Disordered" evidence="10">
    <location>
        <begin position="292"/>
        <end position="327"/>
    </location>
</feature>
<dbReference type="GO" id="GO:0015297">
    <property type="term" value="F:antiporter activity"/>
    <property type="evidence" value="ECO:0007669"/>
    <property type="project" value="UniProtKB-KW"/>
</dbReference>
<evidence type="ECO:0000256" key="2">
    <source>
        <dbReference type="ARBA" id="ARBA00022448"/>
    </source>
</evidence>
<feature type="transmembrane region" description="Helical" evidence="11">
    <location>
        <begin position="37"/>
        <end position="59"/>
    </location>
</feature>
<feature type="domain" description="Cation/H+ exchanger transmembrane" evidence="12">
    <location>
        <begin position="41"/>
        <end position="276"/>
    </location>
</feature>
<evidence type="ECO:0000256" key="8">
    <source>
        <dbReference type="ARBA" id="ARBA00023136"/>
    </source>
</evidence>
<evidence type="ECO:0000259" key="12">
    <source>
        <dbReference type="Pfam" id="PF00999"/>
    </source>
</evidence>
<comment type="caution">
    <text evidence="13">The sequence shown here is derived from an EMBL/GenBank/DDBJ whole genome shotgun (WGS) entry which is preliminary data.</text>
</comment>
<reference evidence="14" key="1">
    <citation type="submission" date="2015-09" db="EMBL/GenBank/DDBJ databases">
        <authorList>
            <person name="Fill T.P."/>
            <person name="Baretta J.F."/>
            <person name="de Almeida L.G."/>
            <person name="Rocha M."/>
            <person name="de Souza D.H."/>
            <person name="Malavazi I."/>
            <person name="Cerdeira L.T."/>
            <person name="Hong H."/>
            <person name="Samborskyy M."/>
            <person name="de Vasconcelos A.T."/>
            <person name="Leadlay P."/>
            <person name="Rodrigues-Filho E."/>
        </authorList>
    </citation>
    <scope>NUCLEOTIDE SEQUENCE [LARGE SCALE GENOMIC DNA]</scope>
    <source>
        <strain evidence="14">LaBioMMi 136</strain>
    </source>
</reference>
<evidence type="ECO:0000256" key="7">
    <source>
        <dbReference type="ARBA" id="ARBA00023065"/>
    </source>
</evidence>
<evidence type="ECO:0000256" key="4">
    <source>
        <dbReference type="ARBA" id="ARBA00022692"/>
    </source>
</evidence>
<feature type="transmembrane region" description="Helical" evidence="11">
    <location>
        <begin position="71"/>
        <end position="89"/>
    </location>
</feature>
<keyword evidence="5 11" id="KW-1133">Transmembrane helix</keyword>
<protein>
    <submittedName>
        <fullName evidence="13">Putative Na+/H+ antiporter</fullName>
    </submittedName>
</protein>
<feature type="transmembrane region" description="Helical" evidence="11">
    <location>
        <begin position="522"/>
        <end position="545"/>
    </location>
</feature>
<evidence type="ECO:0000256" key="5">
    <source>
        <dbReference type="ARBA" id="ARBA00022989"/>
    </source>
</evidence>
<dbReference type="GO" id="GO:0006814">
    <property type="term" value="P:sodium ion transport"/>
    <property type="evidence" value="ECO:0007669"/>
    <property type="project" value="UniProtKB-KW"/>
</dbReference>
<feature type="transmembrane region" description="Helical" evidence="11">
    <location>
        <begin position="344"/>
        <end position="363"/>
    </location>
</feature>
<keyword evidence="6" id="KW-0915">Sodium</keyword>
<feature type="transmembrane region" description="Helical" evidence="11">
    <location>
        <begin position="195"/>
        <end position="217"/>
    </location>
</feature>
<proteinExistence type="predicted"/>
<evidence type="ECO:0000256" key="6">
    <source>
        <dbReference type="ARBA" id="ARBA00023053"/>
    </source>
</evidence>
<dbReference type="PANTHER" id="PTHR43562">
    <property type="entry name" value="NAPA-TYPE SODIUM/HYDROGEN ANTIPORTER"/>
    <property type="match status" value="1"/>
</dbReference>
<feature type="transmembrane region" description="Helical" evidence="11">
    <location>
        <begin position="96"/>
        <end position="116"/>
    </location>
</feature>
<dbReference type="PANTHER" id="PTHR43562:SF3">
    <property type="entry name" value="SODIUM ION_PROTON EXCHANGER (EUROFUNG)"/>
    <property type="match status" value="1"/>
</dbReference>
<dbReference type="Proteomes" id="UP000190744">
    <property type="component" value="Unassembled WGS sequence"/>
</dbReference>
<evidence type="ECO:0000313" key="14">
    <source>
        <dbReference type="Proteomes" id="UP000190744"/>
    </source>
</evidence>
<dbReference type="InterPro" id="IPR006153">
    <property type="entry name" value="Cation/H_exchanger_TM"/>
</dbReference>
<dbReference type="InterPro" id="IPR038770">
    <property type="entry name" value="Na+/solute_symporter_sf"/>
</dbReference>
<evidence type="ECO:0000256" key="1">
    <source>
        <dbReference type="ARBA" id="ARBA00004141"/>
    </source>
</evidence>
<keyword evidence="2" id="KW-0813">Transport</keyword>
<dbReference type="AlphaFoldDB" id="A0A1S9RH37"/>
<evidence type="ECO:0000256" key="3">
    <source>
        <dbReference type="ARBA" id="ARBA00022449"/>
    </source>
</evidence>
<gene>
    <name evidence="13" type="ORF">PEBR_29441</name>
</gene>
<evidence type="ECO:0000313" key="13">
    <source>
        <dbReference type="EMBL" id="OOQ84661.1"/>
    </source>
</evidence>
<evidence type="ECO:0000256" key="10">
    <source>
        <dbReference type="SAM" id="MobiDB-lite"/>
    </source>
</evidence>
<dbReference type="Pfam" id="PF00999">
    <property type="entry name" value="Na_H_Exchanger"/>
    <property type="match status" value="1"/>
</dbReference>
<keyword evidence="3" id="KW-0050">Antiport</keyword>
<feature type="transmembrane region" description="Helical" evidence="11">
    <location>
        <begin position="159"/>
        <end position="183"/>
    </location>
</feature>
<accession>A0A1S9RH37</accession>
<sequence length="570" mass="60514">MTSQSALSYEEPGNRTILIQSGFLLVLNFANSILDRLVYCGLIGQIFIGVAWGMPGAQWLTLEAQEMMQQLGYLGLLLLVYEGGLATSFKQLKANLLLSAIAAFTGVVTPMGLSFALMRLVDATPRQAFGAGAALCSTSIGTTFTILSTTGLDNSRLGTVLSGAAMMDDVAGLVMVQIISNLGSSTTGSFSAVTIVRPICVAIGFALGIVLVCGLAVKPALKKLRTANMSLLRHGKDAQVAFVLHMATLIGLVTVASYAGTSGLFAAYLAGACISWFDDLLVSLDKSSQPSIEMNPRASNSGIQAQSQESGAPNSDSSTSLENEKKSRMASGQQTFDSYCKQPLRFILCPFFFASIGFAIPITQMFQGQVVWRGIVYTLLMALAKIVTGVWLLPITVSPVSGLVKLKRAAKIPIAWCTSRRKQEHERKVPGRSNTGKKATRPSREELNTPTSQQPAGAEARPPTLSENTVPGKQTRSLYPASIVGLAMIARGEIGYLIASVAETSGLFAQPDKDTTNGNSEIYLVVVWAITLCTIIGPICVGTLVKRVKVLQAQRSQSGSPDPLGIWGVS</sequence>
<dbReference type="EMBL" id="LJBN01000177">
    <property type="protein sequence ID" value="OOQ84661.1"/>
    <property type="molecule type" value="Genomic_DNA"/>
</dbReference>
<keyword evidence="7" id="KW-0406">Ion transport</keyword>
<dbReference type="GO" id="GO:1902600">
    <property type="term" value="P:proton transmembrane transport"/>
    <property type="evidence" value="ECO:0007669"/>
    <property type="project" value="InterPro"/>
</dbReference>
<keyword evidence="8 11" id="KW-0472">Membrane</keyword>
<organism evidence="13 14">
    <name type="scientific">Penicillium brasilianum</name>
    <dbReference type="NCBI Taxonomy" id="104259"/>
    <lineage>
        <taxon>Eukaryota</taxon>
        <taxon>Fungi</taxon>
        <taxon>Dikarya</taxon>
        <taxon>Ascomycota</taxon>
        <taxon>Pezizomycotina</taxon>
        <taxon>Eurotiomycetes</taxon>
        <taxon>Eurotiomycetidae</taxon>
        <taxon>Eurotiales</taxon>
        <taxon>Aspergillaceae</taxon>
        <taxon>Penicillium</taxon>
    </lineage>
</organism>
<dbReference type="Gene3D" id="1.20.1530.20">
    <property type="match status" value="3"/>
</dbReference>
<keyword evidence="4 11" id="KW-0812">Transmembrane</keyword>